<accession>X1P7P9</accession>
<dbReference type="AlphaFoldDB" id="X1P7P9"/>
<dbReference type="Gene3D" id="3.40.50.620">
    <property type="entry name" value="HUPs"/>
    <property type="match status" value="1"/>
</dbReference>
<evidence type="ECO:0000259" key="1">
    <source>
        <dbReference type="Pfam" id="PF01902"/>
    </source>
</evidence>
<organism evidence="2">
    <name type="scientific">marine sediment metagenome</name>
    <dbReference type="NCBI Taxonomy" id="412755"/>
    <lineage>
        <taxon>unclassified sequences</taxon>
        <taxon>metagenomes</taxon>
        <taxon>ecological metagenomes</taxon>
    </lineage>
</organism>
<reference evidence="2" key="1">
    <citation type="journal article" date="2014" name="Front. Microbiol.">
        <title>High frequency of phylogenetically diverse reductive dehalogenase-homologous genes in deep subseafloor sedimentary metagenomes.</title>
        <authorList>
            <person name="Kawai M."/>
            <person name="Futagami T."/>
            <person name="Toyoda A."/>
            <person name="Takaki Y."/>
            <person name="Nishi S."/>
            <person name="Hori S."/>
            <person name="Arai W."/>
            <person name="Tsubouchi T."/>
            <person name="Morono Y."/>
            <person name="Uchiyama I."/>
            <person name="Ito T."/>
            <person name="Fujiyama A."/>
            <person name="Inagaki F."/>
            <person name="Takami H."/>
        </authorList>
    </citation>
    <scope>NUCLEOTIDE SEQUENCE</scope>
    <source>
        <strain evidence="2">Expedition CK06-06</strain>
    </source>
</reference>
<protein>
    <recommendedName>
        <fullName evidence="1">Diphthamide synthase domain-containing protein</fullName>
    </recommendedName>
</protein>
<feature type="domain" description="Diphthamide synthase" evidence="1">
    <location>
        <begin position="5"/>
        <end position="39"/>
    </location>
</feature>
<sequence>MVTLRLAALFSGGKDSTYAAHLAREMGHDVSYLVTMLPARDD</sequence>
<dbReference type="EMBL" id="BARV01041611">
    <property type="protein sequence ID" value="GAI52352.1"/>
    <property type="molecule type" value="Genomic_DNA"/>
</dbReference>
<proteinExistence type="predicted"/>
<dbReference type="Pfam" id="PF01902">
    <property type="entry name" value="Diphthami_syn_2"/>
    <property type="match status" value="1"/>
</dbReference>
<dbReference type="InterPro" id="IPR002761">
    <property type="entry name" value="Diphthami_syn_dom"/>
</dbReference>
<comment type="caution">
    <text evidence="2">The sequence shown here is derived from an EMBL/GenBank/DDBJ whole genome shotgun (WGS) entry which is preliminary data.</text>
</comment>
<name>X1P7P9_9ZZZZ</name>
<gene>
    <name evidence="2" type="ORF">S06H3_62911</name>
</gene>
<evidence type="ECO:0000313" key="2">
    <source>
        <dbReference type="EMBL" id="GAI52352.1"/>
    </source>
</evidence>
<feature type="non-terminal residue" evidence="2">
    <location>
        <position position="42"/>
    </location>
</feature>
<dbReference type="InterPro" id="IPR014729">
    <property type="entry name" value="Rossmann-like_a/b/a_fold"/>
</dbReference>
<dbReference type="SUPFAM" id="SSF52402">
    <property type="entry name" value="Adenine nucleotide alpha hydrolases-like"/>
    <property type="match status" value="1"/>
</dbReference>